<feature type="compositionally biased region" description="Polar residues" evidence="1">
    <location>
        <begin position="13"/>
        <end position="23"/>
    </location>
</feature>
<dbReference type="Proteomes" id="UP000000267">
    <property type="component" value="Unassembled WGS sequence"/>
</dbReference>
<dbReference type="OrthoDB" id="4065633at2759"/>
<dbReference type="OMA" id="FTTVYEN"/>
<reference evidence="2 3" key="1">
    <citation type="journal article" date="2007" name="Proc. Natl. Acad. Sci. U.S.A.">
        <title>Independent sorting-out of thousands of duplicated gene pairs in two yeast species descended from a whole-genome duplication.</title>
        <authorList>
            <person name="Scannell D.R."/>
            <person name="Frank A.C."/>
            <person name="Conant G.C."/>
            <person name="Byrne K.P."/>
            <person name="Woolfit M."/>
            <person name="Wolfe K.H."/>
        </authorList>
    </citation>
    <scope>NUCLEOTIDE SEQUENCE [LARGE SCALE GENOMIC DNA]</scope>
    <source>
        <strain evidence="3">ATCC 22028 / DSM 70294 / BCRC 21397 / CBS 2163 / NBRC 10782 / NRRL Y-8283 / UCD 57-17</strain>
    </source>
</reference>
<dbReference type="InParanoid" id="A7THW0"/>
<dbReference type="FunCoup" id="A7THW0">
    <property type="interactions" value="212"/>
</dbReference>
<proteinExistence type="predicted"/>
<dbReference type="AlphaFoldDB" id="A7THW0"/>
<accession>A7THW0</accession>
<organism evidence="3">
    <name type="scientific">Vanderwaltozyma polyspora (strain ATCC 22028 / DSM 70294 / BCRC 21397 / CBS 2163 / NBRC 10782 / NRRL Y-8283 / UCD 57-17)</name>
    <name type="common">Kluyveromyces polysporus</name>
    <dbReference type="NCBI Taxonomy" id="436907"/>
    <lineage>
        <taxon>Eukaryota</taxon>
        <taxon>Fungi</taxon>
        <taxon>Dikarya</taxon>
        <taxon>Ascomycota</taxon>
        <taxon>Saccharomycotina</taxon>
        <taxon>Saccharomycetes</taxon>
        <taxon>Saccharomycetales</taxon>
        <taxon>Saccharomycetaceae</taxon>
        <taxon>Vanderwaltozyma</taxon>
    </lineage>
</organism>
<dbReference type="GeneID" id="5546392"/>
<dbReference type="KEGG" id="vpo:Kpol_1031p26"/>
<dbReference type="PhylomeDB" id="A7THW0"/>
<dbReference type="Pfam" id="PF17316">
    <property type="entry name" value="Perilipin_2"/>
    <property type="match status" value="1"/>
</dbReference>
<dbReference type="eggNOG" id="ENOG502RZ27">
    <property type="taxonomic scope" value="Eukaryota"/>
</dbReference>
<dbReference type="RefSeq" id="XP_001645980.1">
    <property type="nucleotide sequence ID" value="XM_001645930.1"/>
</dbReference>
<feature type="region of interest" description="Disordered" evidence="1">
    <location>
        <begin position="1"/>
        <end position="23"/>
    </location>
</feature>
<protein>
    <submittedName>
        <fullName evidence="2">Uncharacterized protein</fullName>
    </submittedName>
</protein>
<dbReference type="HOGENOM" id="CLU_062295_0_0_1"/>
<sequence length="339" mass="38642">MSKSKKQQQIKSTIATDPNQDTTDAIENTVDVPIQNTVDVPIQVDDNNNNNNHQETQLDTFHSPTLSQLQKYPIVQKNLNHLKNYKLFNTIFDSTVSNARKLDSYLINSQSTPLLIKNSYNWFKSGLYKIDELFSLLFLQIGLEAIISEWNNHSNRPGIWLALFYIDYLANVTNILLKEFIVKPFKLNNTLVENPSNITDNVNLPHVNELSILTKNISKDIQSKVQSDYINPTKDIAIQKYETLVKPTADKLQSEILDPTREKINAQIGKIDHLVKPTYNSAIETYQTVSTTYENNLNKTDSVTRAMVATGRDIGNLTLEKLKQATQDTKAEKQENKQN</sequence>
<dbReference type="EMBL" id="DS480393">
    <property type="protein sequence ID" value="EDO18122.1"/>
    <property type="molecule type" value="Genomic_DNA"/>
</dbReference>
<gene>
    <name evidence="2" type="ORF">Kpol_1031p26</name>
</gene>
<name>A7THW0_VANPO</name>
<keyword evidence="3" id="KW-1185">Reference proteome</keyword>
<evidence type="ECO:0000313" key="3">
    <source>
        <dbReference type="Proteomes" id="UP000000267"/>
    </source>
</evidence>
<evidence type="ECO:0000256" key="1">
    <source>
        <dbReference type="SAM" id="MobiDB-lite"/>
    </source>
</evidence>
<evidence type="ECO:0000313" key="2">
    <source>
        <dbReference type="EMBL" id="EDO18122.1"/>
    </source>
</evidence>